<feature type="compositionally biased region" description="Polar residues" evidence="1">
    <location>
        <begin position="185"/>
        <end position="206"/>
    </location>
</feature>
<feature type="compositionally biased region" description="Basic and acidic residues" evidence="1">
    <location>
        <begin position="148"/>
        <end position="162"/>
    </location>
</feature>
<feature type="compositionally biased region" description="Polar residues" evidence="1">
    <location>
        <begin position="75"/>
        <end position="100"/>
    </location>
</feature>
<feature type="compositionally biased region" description="Basic and acidic residues" evidence="1">
    <location>
        <begin position="171"/>
        <end position="181"/>
    </location>
</feature>
<dbReference type="AlphaFoldDB" id="A0A9P6DFG9"/>
<evidence type="ECO:0000313" key="2">
    <source>
        <dbReference type="EMBL" id="KAF9503601.1"/>
    </source>
</evidence>
<organism evidence="2 3">
    <name type="scientific">Hydnum rufescens UP504</name>
    <dbReference type="NCBI Taxonomy" id="1448309"/>
    <lineage>
        <taxon>Eukaryota</taxon>
        <taxon>Fungi</taxon>
        <taxon>Dikarya</taxon>
        <taxon>Basidiomycota</taxon>
        <taxon>Agaricomycotina</taxon>
        <taxon>Agaricomycetes</taxon>
        <taxon>Cantharellales</taxon>
        <taxon>Hydnaceae</taxon>
        <taxon>Hydnum</taxon>
    </lineage>
</organism>
<accession>A0A9P6DFG9</accession>
<feature type="region of interest" description="Disordered" evidence="1">
    <location>
        <begin position="67"/>
        <end position="283"/>
    </location>
</feature>
<dbReference type="Proteomes" id="UP000886523">
    <property type="component" value="Unassembled WGS sequence"/>
</dbReference>
<sequence>MMENNNNKVDFHEALYANVAKQIGSFPWARIGPNLNMLVEGNPEQTRKWDHTPTTVGVWSYREGTAKKSRETESHTPTVADQGIQPQWTKPRSCEPTPTLQMCEDTNETPHAKGKTMMHTNHGGIQGATHPLRQVRMSQSNAQAQPTHEPKPCEPKPREPKPHKPKPRKPKPCEPKLHEPKPLNPQGQQRNPMSKSTNDNAYTTPQKKIGSHTPAVAGQGIPPQCTNSQSHSPDQPVSPNQPASPDQPPWRKMGSHTPTAVGSCLKPQPTNPQPKSQTHDPID</sequence>
<feature type="compositionally biased region" description="Polar residues" evidence="1">
    <location>
        <begin position="136"/>
        <end position="146"/>
    </location>
</feature>
<keyword evidence="3" id="KW-1185">Reference proteome</keyword>
<gene>
    <name evidence="2" type="ORF">BS47DRAFT_1369422</name>
</gene>
<comment type="caution">
    <text evidence="2">The sequence shown here is derived from an EMBL/GenBank/DDBJ whole genome shotgun (WGS) entry which is preliminary data.</text>
</comment>
<dbReference type="EMBL" id="MU129331">
    <property type="protein sequence ID" value="KAF9503601.1"/>
    <property type="molecule type" value="Genomic_DNA"/>
</dbReference>
<proteinExistence type="predicted"/>
<evidence type="ECO:0000256" key="1">
    <source>
        <dbReference type="SAM" id="MobiDB-lite"/>
    </source>
</evidence>
<evidence type="ECO:0000313" key="3">
    <source>
        <dbReference type="Proteomes" id="UP000886523"/>
    </source>
</evidence>
<feature type="compositionally biased region" description="Polar residues" evidence="1">
    <location>
        <begin position="224"/>
        <end position="244"/>
    </location>
</feature>
<reference evidence="2" key="1">
    <citation type="journal article" date="2020" name="Nat. Commun.">
        <title>Large-scale genome sequencing of mycorrhizal fungi provides insights into the early evolution of symbiotic traits.</title>
        <authorList>
            <person name="Miyauchi S."/>
            <person name="Kiss E."/>
            <person name="Kuo A."/>
            <person name="Drula E."/>
            <person name="Kohler A."/>
            <person name="Sanchez-Garcia M."/>
            <person name="Morin E."/>
            <person name="Andreopoulos B."/>
            <person name="Barry K.W."/>
            <person name="Bonito G."/>
            <person name="Buee M."/>
            <person name="Carver A."/>
            <person name="Chen C."/>
            <person name="Cichocki N."/>
            <person name="Clum A."/>
            <person name="Culley D."/>
            <person name="Crous P.W."/>
            <person name="Fauchery L."/>
            <person name="Girlanda M."/>
            <person name="Hayes R.D."/>
            <person name="Keri Z."/>
            <person name="LaButti K."/>
            <person name="Lipzen A."/>
            <person name="Lombard V."/>
            <person name="Magnuson J."/>
            <person name="Maillard F."/>
            <person name="Murat C."/>
            <person name="Nolan M."/>
            <person name="Ohm R.A."/>
            <person name="Pangilinan J."/>
            <person name="Pereira M.F."/>
            <person name="Perotto S."/>
            <person name="Peter M."/>
            <person name="Pfister S."/>
            <person name="Riley R."/>
            <person name="Sitrit Y."/>
            <person name="Stielow J.B."/>
            <person name="Szollosi G."/>
            <person name="Zifcakova L."/>
            <person name="Stursova M."/>
            <person name="Spatafora J.W."/>
            <person name="Tedersoo L."/>
            <person name="Vaario L.M."/>
            <person name="Yamada A."/>
            <person name="Yan M."/>
            <person name="Wang P."/>
            <person name="Xu J."/>
            <person name="Bruns T."/>
            <person name="Baldrian P."/>
            <person name="Vilgalys R."/>
            <person name="Dunand C."/>
            <person name="Henrissat B."/>
            <person name="Grigoriev I.V."/>
            <person name="Hibbett D."/>
            <person name="Nagy L.G."/>
            <person name="Martin F.M."/>
        </authorList>
    </citation>
    <scope>NUCLEOTIDE SEQUENCE</scope>
    <source>
        <strain evidence="2">UP504</strain>
    </source>
</reference>
<protein>
    <submittedName>
        <fullName evidence="2">Uncharacterized protein</fullName>
    </submittedName>
</protein>
<name>A0A9P6DFG9_9AGAM</name>